<dbReference type="InterPro" id="IPR037294">
    <property type="entry name" value="ABC_BtuC-like"/>
</dbReference>
<dbReference type="FunFam" id="1.10.3470.10:FF:000001">
    <property type="entry name" value="Vitamin B12 ABC transporter permease BtuC"/>
    <property type="match status" value="1"/>
</dbReference>
<dbReference type="EMBL" id="CP001098">
    <property type="protein sequence ID" value="ACL68781.1"/>
    <property type="molecule type" value="Genomic_DNA"/>
</dbReference>
<dbReference type="AlphaFoldDB" id="B8D027"/>
<evidence type="ECO:0000313" key="10">
    <source>
        <dbReference type="Proteomes" id="UP000000719"/>
    </source>
</evidence>
<keyword evidence="10" id="KW-1185">Reference proteome</keyword>
<name>B8D027_HALOH</name>
<keyword evidence="4" id="KW-1003">Cell membrane</keyword>
<dbReference type="RefSeq" id="WP_012634980.1">
    <property type="nucleotide sequence ID" value="NC_011899.1"/>
</dbReference>
<feature type="transmembrane region" description="Helical" evidence="8">
    <location>
        <begin position="117"/>
        <end position="139"/>
    </location>
</feature>
<comment type="similarity">
    <text evidence="2">Belongs to the binding-protein-dependent transport system permease family. FecCD subfamily.</text>
</comment>
<dbReference type="GO" id="GO:0005886">
    <property type="term" value="C:plasma membrane"/>
    <property type="evidence" value="ECO:0007669"/>
    <property type="project" value="UniProtKB-SubCell"/>
</dbReference>
<evidence type="ECO:0000256" key="8">
    <source>
        <dbReference type="SAM" id="Phobius"/>
    </source>
</evidence>
<evidence type="ECO:0000256" key="7">
    <source>
        <dbReference type="ARBA" id="ARBA00023136"/>
    </source>
</evidence>
<proteinExistence type="inferred from homology"/>
<evidence type="ECO:0000256" key="3">
    <source>
        <dbReference type="ARBA" id="ARBA00022448"/>
    </source>
</evidence>
<dbReference type="Proteomes" id="UP000000719">
    <property type="component" value="Chromosome"/>
</dbReference>
<feature type="transmembrane region" description="Helical" evidence="8">
    <location>
        <begin position="64"/>
        <end position="85"/>
    </location>
</feature>
<evidence type="ECO:0000256" key="2">
    <source>
        <dbReference type="ARBA" id="ARBA00007935"/>
    </source>
</evidence>
<feature type="transmembrane region" description="Helical" evidence="8">
    <location>
        <begin position="243"/>
        <end position="271"/>
    </location>
</feature>
<protein>
    <submittedName>
        <fullName evidence="9">Transport system permease protein</fullName>
    </submittedName>
</protein>
<keyword evidence="3" id="KW-0813">Transport</keyword>
<dbReference type="SUPFAM" id="SSF81345">
    <property type="entry name" value="ABC transporter involved in vitamin B12 uptake, BtuC"/>
    <property type="match status" value="1"/>
</dbReference>
<evidence type="ECO:0000256" key="4">
    <source>
        <dbReference type="ARBA" id="ARBA00022475"/>
    </source>
</evidence>
<accession>B8D027</accession>
<keyword evidence="7 8" id="KW-0472">Membrane</keyword>
<dbReference type="PANTHER" id="PTHR30472:SF25">
    <property type="entry name" value="ABC TRANSPORTER PERMEASE PROTEIN MJ0876-RELATED"/>
    <property type="match status" value="1"/>
</dbReference>
<dbReference type="InterPro" id="IPR000522">
    <property type="entry name" value="ABC_transptr_permease_BtuC"/>
</dbReference>
<dbReference type="CDD" id="cd06550">
    <property type="entry name" value="TM_ABC_iron-siderophores_like"/>
    <property type="match status" value="1"/>
</dbReference>
<evidence type="ECO:0000256" key="5">
    <source>
        <dbReference type="ARBA" id="ARBA00022692"/>
    </source>
</evidence>
<dbReference type="Gene3D" id="1.10.3470.10">
    <property type="entry name" value="ABC transporter involved in vitamin B12 uptake, BtuC"/>
    <property type="match status" value="1"/>
</dbReference>
<dbReference type="Pfam" id="PF01032">
    <property type="entry name" value="FecCD"/>
    <property type="match status" value="1"/>
</dbReference>
<dbReference type="HOGENOM" id="CLU_013016_0_3_9"/>
<feature type="transmembrane region" description="Helical" evidence="8">
    <location>
        <begin position="151"/>
        <end position="173"/>
    </location>
</feature>
<feature type="transmembrane region" description="Helical" evidence="8">
    <location>
        <begin position="311"/>
        <end position="329"/>
    </location>
</feature>
<dbReference type="OrthoDB" id="9792889at2"/>
<reference evidence="9 10" key="1">
    <citation type="journal article" date="2009" name="PLoS ONE">
        <title>Genome analysis of the anaerobic thermohalophilic bacterium Halothermothrix orenii.</title>
        <authorList>
            <person name="Mavromatis K."/>
            <person name="Ivanova N."/>
            <person name="Anderson I."/>
            <person name="Lykidis A."/>
            <person name="Hooper S.D."/>
            <person name="Sun H."/>
            <person name="Kunin V."/>
            <person name="Lapidus A."/>
            <person name="Hugenholtz P."/>
            <person name="Patel B."/>
            <person name="Kyrpides N.C."/>
        </authorList>
    </citation>
    <scope>NUCLEOTIDE SEQUENCE [LARGE SCALE GENOMIC DNA]</scope>
    <source>
        <strain evidence="10">H 168 / OCM 544 / DSM 9562</strain>
    </source>
</reference>
<organism evidence="9 10">
    <name type="scientific">Halothermothrix orenii (strain H 168 / OCM 544 / DSM 9562)</name>
    <dbReference type="NCBI Taxonomy" id="373903"/>
    <lineage>
        <taxon>Bacteria</taxon>
        <taxon>Bacillati</taxon>
        <taxon>Bacillota</taxon>
        <taxon>Clostridia</taxon>
        <taxon>Halanaerobiales</taxon>
        <taxon>Halothermotrichaceae</taxon>
        <taxon>Halothermothrix</taxon>
    </lineage>
</organism>
<comment type="subcellular location">
    <subcellularLocation>
        <location evidence="1">Cell membrane</location>
        <topology evidence="1">Multi-pass membrane protein</topology>
    </subcellularLocation>
</comment>
<dbReference type="GO" id="GO:0022857">
    <property type="term" value="F:transmembrane transporter activity"/>
    <property type="evidence" value="ECO:0007669"/>
    <property type="project" value="InterPro"/>
</dbReference>
<sequence length="337" mass="37192">MKLNYSRKIIFLALIVLLIVVFILSLAVGSVHIPIHQIWAIILDHADSNETYKIIIKDIRLPRIILSFLVGSALAVSGVVFQGVIRNPMVDPYIIGVSAGAGTAVTLAILFNWSITFLWFDTMPIMAFLGSLLTIFTVYRMARVNKKTPVTTFLLAGVAVGFLLNAVMSFLMVFVTGDLYKVVYWLMGSLITEGWKEVKIIVPYYILGLIPVVFYLKDLNILLLGEESAHNLGVNVERVKSILIFSGALLTAAAVSVSGIIGFIGLIVPHISRLIIGPDHRRLLPFSWLLGGLFLVVSDDLARTLIKPSEIPVGIITALVGAPYFIYLLKKKKDNLW</sequence>
<dbReference type="eggNOG" id="COG0609">
    <property type="taxonomic scope" value="Bacteria"/>
</dbReference>
<dbReference type="STRING" id="373903.Hore_00180"/>
<dbReference type="KEGG" id="hor:Hore_00180"/>
<evidence type="ECO:0000256" key="6">
    <source>
        <dbReference type="ARBA" id="ARBA00022989"/>
    </source>
</evidence>
<gene>
    <name evidence="9" type="ordered locus">Hore_00180</name>
</gene>
<evidence type="ECO:0000313" key="9">
    <source>
        <dbReference type="EMBL" id="ACL68781.1"/>
    </source>
</evidence>
<evidence type="ECO:0000256" key="1">
    <source>
        <dbReference type="ARBA" id="ARBA00004651"/>
    </source>
</evidence>
<dbReference type="PANTHER" id="PTHR30472">
    <property type="entry name" value="FERRIC ENTEROBACTIN TRANSPORT SYSTEM PERMEASE PROTEIN"/>
    <property type="match status" value="1"/>
</dbReference>
<keyword evidence="6 8" id="KW-1133">Transmembrane helix</keyword>
<feature type="transmembrane region" description="Helical" evidence="8">
    <location>
        <begin position="92"/>
        <end position="111"/>
    </location>
</feature>
<feature type="transmembrane region" description="Helical" evidence="8">
    <location>
        <begin position="202"/>
        <end position="223"/>
    </location>
</feature>
<keyword evidence="5 8" id="KW-0812">Transmembrane</keyword>